<feature type="compositionally biased region" description="Basic and acidic residues" evidence="1">
    <location>
        <begin position="190"/>
        <end position="212"/>
    </location>
</feature>
<sequence length="1233" mass="134979">MVTDFDEKHDEYLARLQQRNRVLKQLRRKDSTQIKLEELEQGFTLYVNGANSELKNCSRRVNLQKFARRRLRILKGNNASTSAFLKGGDVQERGTQSAPGKIQRREWLQKAVQIKTESGSRVYIAPPLEYSEDFEPYESLDQESGGLAQDDLSQSLQLPENLVPSDAALSDPEVELSMSSDAGKGQRCLSAEEAKEFRRSVEFARSGNRTEEDYSEGEDSESVEEEVPLEPSEAEESTEPPGEVPGLAVRSAAVSQGSGQGSSFGASSPTILEFKTDCPIVKKERVLSAKRKGSVEPYVPTRPASRAESLRQEEQENVLSRPVSQLGRPLSAPRKTVCERKDPAHAASVVLEAVQAENETLEQEILRKQPGSKQEPAASAEVPWPFTSGTREPPPKGQEGAGISTAAEERTGLLGSRRPKKLLKVLQEVESHPPCRGPPVLGSELPEEPHSQGRLEVRDAIYLTLEIRSNWGHASRVGLTEVEFFDLQHRKLFVSPHDVDLRHSDSPGELACLVNGGLTASRDHFPWTCLFQPPVQLYFVVRNPSLSEDFGISRIRIWNYSTPILYDLDIGAREVLVYVDGGLVFAGELAKGCGPTADQHGSPCVTLDLLAATPLSLQGREGKGRVPSEQSQEPGRGLPTLRASLEEDSGENRASMASFVEREGGLRAVLDSAQNPLPTGTTDLDHLDDDLPLSKQMEKLSGRTLALPCLVSPPPEAKDKGEACAKKPQLLPWLGAEPPVDGQVQPSLGTPRRGASLRGADGSCSCWPPWPERTSSGAPGAGEALPAGPKRQPAAAKVDSPPPLLFKYRSTAEPLLTGRNDRGLEEEFSGPLFRDKAAAEEGQAPPPATKGSGRPSRGTWGSSPEQALQESWNSLLAFNRCHHGRLSNLDFQGDILDEFLHQQKMGRPGEIGWPRLRAGGQEAPKAPEGYPALELLEEEEEADFQIPLLPYGQRLRIDIHSTWGDRHYVGLNGIELFSSQGEPVRVASIEADPRDINVLPAYGKDPRVVANLLDGVNRTQDDMHLWLAPFTPGKPHCVCLHFAEPCQLAMIRLWNYNKSRIHSFRGVKDITMWLDERCVFRGEIAKASGTLAGAPEHFGDTILFTTEEEILEAIFRYDTSCEGEEAESLGGWQPKEELKRPQTADGEGDERPFTQAGSRVEGGQKPAALLDSVPDAVAKEPGVYSGKCLLLNFTASWGGRPLSWADRARSGGQRWSFPAHLSGAALCLSWGPE</sequence>
<evidence type="ECO:0000313" key="3">
    <source>
        <dbReference type="EMBL" id="KAJ7306069.1"/>
    </source>
</evidence>
<feature type="domain" description="KATNIP" evidence="2">
    <location>
        <begin position="938"/>
        <end position="1086"/>
    </location>
</feature>
<dbReference type="Pfam" id="PF14652">
    <property type="entry name" value="DUF4457"/>
    <property type="match status" value="2"/>
</dbReference>
<feature type="domain" description="KATNIP" evidence="2">
    <location>
        <begin position="465"/>
        <end position="586"/>
    </location>
</feature>
<dbReference type="PANTHER" id="PTHR21534:SF0">
    <property type="entry name" value="KATANIN-INTERACTING PROTEIN"/>
    <property type="match status" value="1"/>
</dbReference>
<dbReference type="EMBL" id="JAPFRF010000021">
    <property type="protein sequence ID" value="KAJ7306069.1"/>
    <property type="molecule type" value="Genomic_DNA"/>
</dbReference>
<feature type="region of interest" description="Disordered" evidence="1">
    <location>
        <begin position="1126"/>
        <end position="1161"/>
    </location>
</feature>
<dbReference type="OrthoDB" id="304622at2759"/>
<proteinExistence type="predicted"/>
<dbReference type="InterPro" id="IPR026704">
    <property type="entry name" value="KATNIP"/>
</dbReference>
<organism evidence="3 4">
    <name type="scientific">Phrynocephalus forsythii</name>
    <dbReference type="NCBI Taxonomy" id="171643"/>
    <lineage>
        <taxon>Eukaryota</taxon>
        <taxon>Metazoa</taxon>
        <taxon>Chordata</taxon>
        <taxon>Craniata</taxon>
        <taxon>Vertebrata</taxon>
        <taxon>Euteleostomi</taxon>
        <taxon>Lepidosauria</taxon>
        <taxon>Squamata</taxon>
        <taxon>Bifurcata</taxon>
        <taxon>Unidentata</taxon>
        <taxon>Episquamata</taxon>
        <taxon>Toxicofera</taxon>
        <taxon>Iguania</taxon>
        <taxon>Acrodonta</taxon>
        <taxon>Agamidae</taxon>
        <taxon>Agaminae</taxon>
        <taxon>Phrynocephalus</taxon>
    </lineage>
</organism>
<accession>A0A9Q0XBV8</accession>
<evidence type="ECO:0000313" key="4">
    <source>
        <dbReference type="Proteomes" id="UP001142489"/>
    </source>
</evidence>
<reference evidence="3" key="1">
    <citation type="journal article" date="2023" name="DNA Res.">
        <title>Chromosome-level genome assembly of Phrynocephalus forsythii using third-generation DNA sequencing and Hi-C analysis.</title>
        <authorList>
            <person name="Qi Y."/>
            <person name="Zhao W."/>
            <person name="Zhao Y."/>
            <person name="Niu C."/>
            <person name="Cao S."/>
            <person name="Zhang Y."/>
        </authorList>
    </citation>
    <scope>NUCLEOTIDE SEQUENCE</scope>
    <source>
        <tissue evidence="3">Muscle</tissue>
    </source>
</reference>
<name>A0A9Q0XBV8_9SAUR</name>
<feature type="region of interest" description="Disordered" evidence="1">
    <location>
        <begin position="168"/>
        <end position="269"/>
    </location>
</feature>
<feature type="region of interest" description="Disordered" evidence="1">
    <location>
        <begin position="429"/>
        <end position="452"/>
    </location>
</feature>
<gene>
    <name evidence="3" type="ORF">JRQ81_010435</name>
</gene>
<dbReference type="AlphaFoldDB" id="A0A9Q0XBV8"/>
<feature type="compositionally biased region" description="Acidic residues" evidence="1">
    <location>
        <begin position="213"/>
        <end position="238"/>
    </location>
</feature>
<feature type="region of interest" description="Disordered" evidence="1">
    <location>
        <begin position="619"/>
        <end position="653"/>
    </location>
</feature>
<feature type="compositionally biased region" description="Low complexity" evidence="1">
    <location>
        <begin position="251"/>
        <end position="268"/>
    </location>
</feature>
<dbReference type="InterPro" id="IPR027859">
    <property type="entry name" value="KATNIP_dom"/>
</dbReference>
<comment type="caution">
    <text evidence="3">The sequence shown here is derived from an EMBL/GenBank/DDBJ whole genome shotgun (WGS) entry which is preliminary data.</text>
</comment>
<feature type="region of interest" description="Disordered" evidence="1">
    <location>
        <begin position="367"/>
        <end position="403"/>
    </location>
</feature>
<feature type="region of interest" description="Disordered" evidence="1">
    <location>
        <begin position="839"/>
        <end position="866"/>
    </location>
</feature>
<feature type="region of interest" description="Disordered" evidence="1">
    <location>
        <begin position="734"/>
        <end position="805"/>
    </location>
</feature>
<evidence type="ECO:0000256" key="1">
    <source>
        <dbReference type="SAM" id="MobiDB-lite"/>
    </source>
</evidence>
<feature type="region of interest" description="Disordered" evidence="1">
    <location>
        <begin position="289"/>
        <end position="342"/>
    </location>
</feature>
<dbReference type="PANTHER" id="PTHR21534">
    <property type="entry name" value="KATANIN-INTERACTING PROTEIN"/>
    <property type="match status" value="1"/>
</dbReference>
<protein>
    <recommendedName>
        <fullName evidence="2">KATNIP domain-containing protein</fullName>
    </recommendedName>
</protein>
<dbReference type="Proteomes" id="UP001142489">
    <property type="component" value="Unassembled WGS sequence"/>
</dbReference>
<evidence type="ECO:0000259" key="2">
    <source>
        <dbReference type="Pfam" id="PF14652"/>
    </source>
</evidence>
<keyword evidence="4" id="KW-1185">Reference proteome</keyword>
<feature type="compositionally biased region" description="Low complexity" evidence="1">
    <location>
        <begin position="777"/>
        <end position="789"/>
    </location>
</feature>